<protein>
    <submittedName>
        <fullName evidence="9">C4-dicarboxylate transporter DctM subunit</fullName>
    </submittedName>
</protein>
<evidence type="ECO:0000256" key="2">
    <source>
        <dbReference type="ARBA" id="ARBA00022475"/>
    </source>
</evidence>
<feature type="transmembrane region" description="Helical" evidence="7">
    <location>
        <begin position="172"/>
        <end position="195"/>
    </location>
</feature>
<evidence type="ECO:0000313" key="10">
    <source>
        <dbReference type="Proteomes" id="UP000219252"/>
    </source>
</evidence>
<feature type="transmembrane region" description="Helical" evidence="7">
    <location>
        <begin position="137"/>
        <end position="160"/>
    </location>
</feature>
<reference evidence="10" key="1">
    <citation type="submission" date="2017-08" db="EMBL/GenBank/DDBJ databases">
        <authorList>
            <person name="Varghese N."/>
            <person name="Submissions S."/>
        </authorList>
    </citation>
    <scope>NUCLEOTIDE SEQUENCE [LARGE SCALE GENOMIC DNA]</scope>
    <source>
        <strain evidence="10">JC23</strain>
    </source>
</reference>
<feature type="transmembrane region" description="Helical" evidence="7">
    <location>
        <begin position="57"/>
        <end position="76"/>
    </location>
</feature>
<dbReference type="PANTHER" id="PTHR33362">
    <property type="entry name" value="SIALIC ACID TRAP TRANSPORTER PERMEASE PROTEIN SIAT-RELATED"/>
    <property type="match status" value="1"/>
</dbReference>
<keyword evidence="6 7" id="KW-0472">Membrane</keyword>
<feature type="transmembrane region" description="Helical" evidence="7">
    <location>
        <begin position="240"/>
        <end position="256"/>
    </location>
</feature>
<keyword evidence="10" id="KW-1185">Reference proteome</keyword>
<keyword evidence="2" id="KW-1003">Cell membrane</keyword>
<gene>
    <name evidence="9" type="ORF">SAMN05877842_103367</name>
</gene>
<evidence type="ECO:0000256" key="4">
    <source>
        <dbReference type="ARBA" id="ARBA00022692"/>
    </source>
</evidence>
<dbReference type="Pfam" id="PF06808">
    <property type="entry name" value="DctM"/>
    <property type="match status" value="1"/>
</dbReference>
<sequence length="431" mass="47040">MEYLLIIAIFLVLLLLGLPVAFSLAMVGAGVLYFFMDPQMANLQVPQVLYNSLNNNLLIAIPAFILTGHIILKSGIGTKAFNVADKWFGHYPGGLAIGTVITCAFFASMSGSSVATVVTLGYIASAEMIKNGYPKRLAYGVIAAAGTLGILIPPSGPMILYGAMTQESVSDLFMAGIIPGILLVLLFIVYILAISTKLPRKEKASMSERIDSLKEIIWVFSIPIIIIGGIYSGIFTVTEAAAVACVVSLFLGIFVYKSVRLKEFFEILKSTASNTGMLSLILASALLFGFSITLIELPQTIQMTFESLEMNKWIILLLVFLLFAILGMFMEVVSVLLIIVPILYPIMGTYGFDLIWFGIFAIIAMEMAAITPPVGLNLFIMMQVSEKQKNKMNILQMSRAAFPFLLLMVLLIVIITILPQLVTWLPEVLDS</sequence>
<keyword evidence="4 7" id="KW-0812">Transmembrane</keyword>
<feature type="transmembrane region" description="Helical" evidence="7">
    <location>
        <begin position="354"/>
        <end position="380"/>
    </location>
</feature>
<dbReference type="RefSeq" id="WP_097148984.1">
    <property type="nucleotide sequence ID" value="NZ_OBQC01000003.1"/>
</dbReference>
<feature type="transmembrane region" description="Helical" evidence="7">
    <location>
        <begin position="6"/>
        <end position="36"/>
    </location>
</feature>
<feature type="transmembrane region" description="Helical" evidence="7">
    <location>
        <begin position="96"/>
        <end position="125"/>
    </location>
</feature>
<comment type="subcellular location">
    <subcellularLocation>
        <location evidence="1">Cell inner membrane</location>
        <topology evidence="1">Multi-pass membrane protein</topology>
    </subcellularLocation>
</comment>
<dbReference type="Proteomes" id="UP000219252">
    <property type="component" value="Unassembled WGS sequence"/>
</dbReference>
<accession>A0A285U7P0</accession>
<feature type="transmembrane region" description="Helical" evidence="7">
    <location>
        <begin position="216"/>
        <end position="234"/>
    </location>
</feature>
<dbReference type="OrthoDB" id="9785600at2"/>
<dbReference type="InterPro" id="IPR004681">
    <property type="entry name" value="TRAP_DctM"/>
</dbReference>
<evidence type="ECO:0000256" key="7">
    <source>
        <dbReference type="SAM" id="Phobius"/>
    </source>
</evidence>
<dbReference type="AlphaFoldDB" id="A0A285U7P0"/>
<feature type="transmembrane region" description="Helical" evidence="7">
    <location>
        <begin position="400"/>
        <end position="425"/>
    </location>
</feature>
<name>A0A285U7P0_9BACL</name>
<keyword evidence="5 7" id="KW-1133">Transmembrane helix</keyword>
<evidence type="ECO:0000256" key="3">
    <source>
        <dbReference type="ARBA" id="ARBA00022519"/>
    </source>
</evidence>
<feature type="domain" description="TRAP C4-dicarboxylate transport system permease DctM subunit" evidence="8">
    <location>
        <begin position="8"/>
        <end position="421"/>
    </location>
</feature>
<dbReference type="GO" id="GO:0022857">
    <property type="term" value="F:transmembrane transporter activity"/>
    <property type="evidence" value="ECO:0007669"/>
    <property type="project" value="TreeGrafter"/>
</dbReference>
<organism evidence="9 10">
    <name type="scientific">Ureibacillus acetophenoni</name>
    <dbReference type="NCBI Taxonomy" id="614649"/>
    <lineage>
        <taxon>Bacteria</taxon>
        <taxon>Bacillati</taxon>
        <taxon>Bacillota</taxon>
        <taxon>Bacilli</taxon>
        <taxon>Bacillales</taxon>
        <taxon>Caryophanaceae</taxon>
        <taxon>Ureibacillus</taxon>
    </lineage>
</organism>
<evidence type="ECO:0000256" key="1">
    <source>
        <dbReference type="ARBA" id="ARBA00004429"/>
    </source>
</evidence>
<evidence type="ECO:0000256" key="5">
    <source>
        <dbReference type="ARBA" id="ARBA00022989"/>
    </source>
</evidence>
<dbReference type="PIRSF" id="PIRSF006066">
    <property type="entry name" value="HI0050"/>
    <property type="match status" value="1"/>
</dbReference>
<dbReference type="EMBL" id="OBQC01000003">
    <property type="protein sequence ID" value="SOC37839.1"/>
    <property type="molecule type" value="Genomic_DNA"/>
</dbReference>
<feature type="transmembrane region" description="Helical" evidence="7">
    <location>
        <begin position="277"/>
        <end position="295"/>
    </location>
</feature>
<dbReference type="PANTHER" id="PTHR33362:SF5">
    <property type="entry name" value="C4-DICARBOXYLATE TRAP TRANSPORTER LARGE PERMEASE PROTEIN DCTM"/>
    <property type="match status" value="1"/>
</dbReference>
<feature type="transmembrane region" description="Helical" evidence="7">
    <location>
        <begin position="315"/>
        <end position="342"/>
    </location>
</feature>
<dbReference type="InterPro" id="IPR010656">
    <property type="entry name" value="DctM"/>
</dbReference>
<keyword evidence="3" id="KW-0997">Cell inner membrane</keyword>
<evidence type="ECO:0000256" key="6">
    <source>
        <dbReference type="ARBA" id="ARBA00023136"/>
    </source>
</evidence>
<dbReference type="GO" id="GO:0005886">
    <property type="term" value="C:plasma membrane"/>
    <property type="evidence" value="ECO:0007669"/>
    <property type="project" value="UniProtKB-SubCell"/>
</dbReference>
<dbReference type="NCBIfam" id="TIGR00786">
    <property type="entry name" value="dctM"/>
    <property type="match status" value="1"/>
</dbReference>
<evidence type="ECO:0000259" key="8">
    <source>
        <dbReference type="Pfam" id="PF06808"/>
    </source>
</evidence>
<proteinExistence type="predicted"/>
<evidence type="ECO:0000313" key="9">
    <source>
        <dbReference type="EMBL" id="SOC37839.1"/>
    </source>
</evidence>